<dbReference type="Proteomes" id="UP001221142">
    <property type="component" value="Unassembled WGS sequence"/>
</dbReference>
<keyword evidence="2" id="KW-1185">Reference proteome</keyword>
<accession>A0AAD7B2D1</accession>
<sequence>MADLRPLAVVPTGTVVRLTHLPDGRLNWLIPGVPRSLPVRRYGRFITIGRETMSRRRILVPWEGVLPQLQTPSQPQDWTFTTRHRMYAFNIQQGVWELTEVNGGVLTEAISGAPDHVLIVTFRLPVPPGLAIVALFIHSYLIHHPPTPTIPPVPSIPPASQFRADQLILEVDGDTIATWVGTHVRLEVTMGSHDGGIGREPALYT</sequence>
<organism evidence="1 2">
    <name type="scientific">Roridomyces roridus</name>
    <dbReference type="NCBI Taxonomy" id="1738132"/>
    <lineage>
        <taxon>Eukaryota</taxon>
        <taxon>Fungi</taxon>
        <taxon>Dikarya</taxon>
        <taxon>Basidiomycota</taxon>
        <taxon>Agaricomycotina</taxon>
        <taxon>Agaricomycetes</taxon>
        <taxon>Agaricomycetidae</taxon>
        <taxon>Agaricales</taxon>
        <taxon>Marasmiineae</taxon>
        <taxon>Mycenaceae</taxon>
        <taxon>Roridomyces</taxon>
    </lineage>
</organism>
<evidence type="ECO:0000313" key="1">
    <source>
        <dbReference type="EMBL" id="KAJ7608707.1"/>
    </source>
</evidence>
<protein>
    <submittedName>
        <fullName evidence="1">Uncharacterized protein</fullName>
    </submittedName>
</protein>
<proteinExistence type="predicted"/>
<comment type="caution">
    <text evidence="1">The sequence shown here is derived from an EMBL/GenBank/DDBJ whole genome shotgun (WGS) entry which is preliminary data.</text>
</comment>
<dbReference type="AlphaFoldDB" id="A0AAD7B2D1"/>
<name>A0AAD7B2D1_9AGAR</name>
<gene>
    <name evidence="1" type="ORF">FB45DRAFT_1039381</name>
</gene>
<dbReference type="EMBL" id="JARKIF010000043">
    <property type="protein sequence ID" value="KAJ7608707.1"/>
    <property type="molecule type" value="Genomic_DNA"/>
</dbReference>
<reference evidence="1" key="1">
    <citation type="submission" date="2023-03" db="EMBL/GenBank/DDBJ databases">
        <title>Massive genome expansion in bonnet fungi (Mycena s.s.) driven by repeated elements and novel gene families across ecological guilds.</title>
        <authorList>
            <consortium name="Lawrence Berkeley National Laboratory"/>
            <person name="Harder C.B."/>
            <person name="Miyauchi S."/>
            <person name="Viragh M."/>
            <person name="Kuo A."/>
            <person name="Thoen E."/>
            <person name="Andreopoulos B."/>
            <person name="Lu D."/>
            <person name="Skrede I."/>
            <person name="Drula E."/>
            <person name="Henrissat B."/>
            <person name="Morin E."/>
            <person name="Kohler A."/>
            <person name="Barry K."/>
            <person name="LaButti K."/>
            <person name="Morin E."/>
            <person name="Salamov A."/>
            <person name="Lipzen A."/>
            <person name="Mereny Z."/>
            <person name="Hegedus B."/>
            <person name="Baldrian P."/>
            <person name="Stursova M."/>
            <person name="Weitz H."/>
            <person name="Taylor A."/>
            <person name="Grigoriev I.V."/>
            <person name="Nagy L.G."/>
            <person name="Martin F."/>
            <person name="Kauserud H."/>
        </authorList>
    </citation>
    <scope>NUCLEOTIDE SEQUENCE</scope>
    <source>
        <strain evidence="1">9284</strain>
    </source>
</reference>
<evidence type="ECO:0000313" key="2">
    <source>
        <dbReference type="Proteomes" id="UP001221142"/>
    </source>
</evidence>